<dbReference type="EMBL" id="BK014990">
    <property type="protein sequence ID" value="DAD85914.1"/>
    <property type="molecule type" value="Genomic_DNA"/>
</dbReference>
<dbReference type="InterPro" id="IPR016181">
    <property type="entry name" value="Acyl_CoA_acyltransferase"/>
</dbReference>
<dbReference type="NCBIfam" id="NF045478">
    <property type="entry name" value="XF1762_fam"/>
    <property type="match status" value="1"/>
</dbReference>
<protein>
    <submittedName>
        <fullName evidence="1">Uncharacterized protein</fullName>
    </submittedName>
</protein>
<sequence length="166" mass="18498">MRWGAKTMLEVLPVSLKEANAFVEQHHRHHKPVVGHKFSIACTDGEKIVGVAIVGRPVSRYLDDGWTLEVNRLCTDGTRNACSMLYAAAWRAARAMGYRKLITYILDTEPGTSLRAAGWKCVGQAGGLRWTGKRRPEVDLCPAQMKRRGEIGEEAALNDLEAEHDR</sequence>
<dbReference type="SUPFAM" id="SSF55729">
    <property type="entry name" value="Acyl-CoA N-acyltransferases (Nat)"/>
    <property type="match status" value="1"/>
</dbReference>
<organism evidence="1">
    <name type="scientific">Siphoviridae sp. ctGdK3</name>
    <dbReference type="NCBI Taxonomy" id="2826222"/>
    <lineage>
        <taxon>Viruses</taxon>
        <taxon>Duplodnaviria</taxon>
        <taxon>Heunggongvirae</taxon>
        <taxon>Uroviricota</taxon>
        <taxon>Caudoviricetes</taxon>
    </lineage>
</organism>
<accession>A0A8S5MV00</accession>
<name>A0A8S5MV00_9CAUD</name>
<reference evidence="1" key="1">
    <citation type="journal article" date="2021" name="Proc. Natl. Acad. Sci. U.S.A.">
        <title>A Catalog of Tens of Thousands of Viruses from Human Metagenomes Reveals Hidden Associations with Chronic Diseases.</title>
        <authorList>
            <person name="Tisza M.J."/>
            <person name="Buck C.B."/>
        </authorList>
    </citation>
    <scope>NUCLEOTIDE SEQUENCE</scope>
    <source>
        <strain evidence="1">CtGdK3</strain>
    </source>
</reference>
<proteinExistence type="predicted"/>
<evidence type="ECO:0000313" key="1">
    <source>
        <dbReference type="EMBL" id="DAD85914.1"/>
    </source>
</evidence>
<dbReference type="InterPro" id="IPR053780">
    <property type="entry name" value="Gp66-like"/>
</dbReference>